<gene>
    <name evidence="1" type="ORF">IEI95_002895</name>
</gene>
<dbReference type="EMBL" id="JACXXJ020000003">
    <property type="protein sequence ID" value="MBF2713199.1"/>
    <property type="molecule type" value="Genomic_DNA"/>
</dbReference>
<dbReference type="Proteomes" id="UP000655037">
    <property type="component" value="Unassembled WGS sequence"/>
</dbReference>
<sequence>MSNLSFQVEINRRFARSARLDADLNGTPPLVGYVLQASVEKSLKTMAASQIDGKQGAFTWTGPYGGGKSSAALLLANLVAGKPENRKIARKIVGKDLTRQFEKAFPGADGDWAIVAVTGTRMALRQAVADACVPAFSWTDQQHNHALSSDDALITTLIESASTGRGGALVVLDELGKLLEHQALDGGDVHLLQDLAEWSSRSKGRLVVIGILHQAFDQYAAKAGRGARDEWAKVQGRYQDIPFLAGADETVALLGRAITSLNVPASAGIAASAVADAVATRRPTDIAVLRDALEATWPLNPVTSLLLGPVSRQRFAQNERSVFGFLSSSEPFGFQEFLNSAKLGQTFDPDRLWDYLATNFGMSLAGGADGNRFSLAFEAIERAAAKGTSLHVSLTKCAAVIEFFRNGSGLALADDILAAATPHASDALRRAAIEDLLSWAILIRQPRLRGYALFAGSDFDLEDAIAKSTSPIDEAQLRALTQQIGLGFATAKRHYFRTGTLRTFEIAVIVAGHADKAIDLANRIKSMGHKGAGMLALILGDGSLDTAEVETRCKSVTKQLHKDGPIVAVGGVKEGFSLRENAAELFAIDRVLRDHPQLEGDRIARREIAARRSGTIDSLHRDLDAALNSTRWWISPDPTRTIKEPVAIVASALADAAFDEAPILQSELLQRDKPSSSAMAALRDLCYAMVSKANQSDLGFSGFPAAMGLYITVLKALGLHGMVRPGVYDFKAPSGTEQAITLMPAWRILENNTDIVVGDVYQKWSEAPIGLKSGPMPLLVLAFLLANRDRTAVYIDGVFQTEFSEIFVDRLLQKPADIRLRRIDRSLRQAAFMSGLAQKLNLPDGAASLPIAQSLFRRYEELPLYAQRTDSIGDTAKRLRSVTLKSKDPETLLFEHIPGVLKDNDGPEVVISALEEAEAAYPALLTLLHSSLARSLAVDPETFGGLTERSASVRNLTNDYAFEAFVMRAAAFEAGTGDIEGIASLLLHKPSRNWSDRDKDQALLQLARFGRQFRELEALAVVRDRGSSTEAMALVVGVDPKIPPLLRTFVLTEAEKHQATSLADRLLKQLLEDDSLARIQFAALARAVASLAANTKVDNNEV</sequence>
<protein>
    <submittedName>
        <fullName evidence="1">ATP-binding protein</fullName>
    </submittedName>
</protein>
<organism evidence="1 2">
    <name type="scientific">Agrobacterium vitis</name>
    <name type="common">Rhizobium vitis</name>
    <dbReference type="NCBI Taxonomy" id="373"/>
    <lineage>
        <taxon>Bacteria</taxon>
        <taxon>Pseudomonadati</taxon>
        <taxon>Pseudomonadota</taxon>
        <taxon>Alphaproteobacteria</taxon>
        <taxon>Hyphomicrobiales</taxon>
        <taxon>Rhizobiaceae</taxon>
        <taxon>Rhizobium/Agrobacterium group</taxon>
        <taxon>Agrobacterium</taxon>
    </lineage>
</organism>
<accession>A0AAE2R9C6</accession>
<keyword evidence="1" id="KW-0547">Nucleotide-binding</keyword>
<evidence type="ECO:0000313" key="1">
    <source>
        <dbReference type="EMBL" id="MBF2713199.1"/>
    </source>
</evidence>
<proteinExistence type="predicted"/>
<keyword evidence="1" id="KW-0067">ATP-binding</keyword>
<dbReference type="GO" id="GO:0005524">
    <property type="term" value="F:ATP binding"/>
    <property type="evidence" value="ECO:0007669"/>
    <property type="project" value="UniProtKB-KW"/>
</dbReference>
<reference evidence="1" key="1">
    <citation type="submission" date="2020-11" db="EMBL/GenBank/DDBJ databases">
        <title>Agrobacterium vitis strain K377 genome.</title>
        <authorList>
            <person name="Xi H."/>
        </authorList>
    </citation>
    <scope>NUCLEOTIDE SEQUENCE</scope>
    <source>
        <strain evidence="1">K377</strain>
    </source>
</reference>
<dbReference type="RefSeq" id="WP_194415797.1">
    <property type="nucleotide sequence ID" value="NZ_JACXXJ020000003.1"/>
</dbReference>
<comment type="caution">
    <text evidence="1">The sequence shown here is derived from an EMBL/GenBank/DDBJ whole genome shotgun (WGS) entry which is preliminary data.</text>
</comment>
<dbReference type="AlphaFoldDB" id="A0AAE2R9C6"/>
<evidence type="ECO:0000313" key="2">
    <source>
        <dbReference type="Proteomes" id="UP000655037"/>
    </source>
</evidence>
<name>A0AAE2R9C6_AGRVI</name>